<sequence>MGEMGRGRARRKMGHLGEREIDGVGEEGSGVSEGGTDQRWSQAGDSEWGSSVLGFLCFSLAPKSINVH</sequence>
<dbReference type="AlphaFoldDB" id="A0A7J0FFZ1"/>
<comment type="caution">
    <text evidence="2">The sequence shown here is derived from an EMBL/GenBank/DDBJ whole genome shotgun (WGS) entry which is preliminary data.</text>
</comment>
<organism evidence="2 3">
    <name type="scientific">Actinidia rufa</name>
    <dbReference type="NCBI Taxonomy" id="165716"/>
    <lineage>
        <taxon>Eukaryota</taxon>
        <taxon>Viridiplantae</taxon>
        <taxon>Streptophyta</taxon>
        <taxon>Embryophyta</taxon>
        <taxon>Tracheophyta</taxon>
        <taxon>Spermatophyta</taxon>
        <taxon>Magnoliopsida</taxon>
        <taxon>eudicotyledons</taxon>
        <taxon>Gunneridae</taxon>
        <taxon>Pentapetalae</taxon>
        <taxon>asterids</taxon>
        <taxon>Ericales</taxon>
        <taxon>Actinidiaceae</taxon>
        <taxon>Actinidia</taxon>
    </lineage>
</organism>
<dbReference type="EMBL" id="BJWL01000011">
    <property type="protein sequence ID" value="GFY97109.1"/>
    <property type="molecule type" value="Genomic_DNA"/>
</dbReference>
<name>A0A7J0FFZ1_9ERIC</name>
<keyword evidence="3" id="KW-1185">Reference proteome</keyword>
<evidence type="ECO:0000313" key="3">
    <source>
        <dbReference type="Proteomes" id="UP000585474"/>
    </source>
</evidence>
<protein>
    <submittedName>
        <fullName evidence="2">Uncharacterized protein</fullName>
    </submittedName>
</protein>
<feature type="region of interest" description="Disordered" evidence="1">
    <location>
        <begin position="1"/>
        <end position="45"/>
    </location>
</feature>
<reference evidence="2 3" key="1">
    <citation type="submission" date="2019-07" db="EMBL/GenBank/DDBJ databases">
        <title>De Novo Assembly of kiwifruit Actinidia rufa.</title>
        <authorList>
            <person name="Sugita-Konishi S."/>
            <person name="Sato K."/>
            <person name="Mori E."/>
            <person name="Abe Y."/>
            <person name="Kisaki G."/>
            <person name="Hamano K."/>
            <person name="Suezawa K."/>
            <person name="Otani M."/>
            <person name="Fukuda T."/>
            <person name="Manabe T."/>
            <person name="Gomi K."/>
            <person name="Tabuchi M."/>
            <person name="Akimitsu K."/>
            <person name="Kataoka I."/>
        </authorList>
    </citation>
    <scope>NUCLEOTIDE SEQUENCE [LARGE SCALE GENOMIC DNA]</scope>
    <source>
        <strain evidence="3">cv. Fuchu</strain>
    </source>
</reference>
<gene>
    <name evidence="2" type="ORF">Acr_11g0014150</name>
</gene>
<evidence type="ECO:0000256" key="1">
    <source>
        <dbReference type="SAM" id="MobiDB-lite"/>
    </source>
</evidence>
<dbReference type="Proteomes" id="UP000585474">
    <property type="component" value="Unassembled WGS sequence"/>
</dbReference>
<accession>A0A7J0FFZ1</accession>
<evidence type="ECO:0000313" key="2">
    <source>
        <dbReference type="EMBL" id="GFY97109.1"/>
    </source>
</evidence>
<proteinExistence type="predicted"/>